<evidence type="ECO:0000313" key="4">
    <source>
        <dbReference type="Proteomes" id="UP000199695"/>
    </source>
</evidence>
<evidence type="ECO:0000256" key="1">
    <source>
        <dbReference type="ARBA" id="ARBA00023118"/>
    </source>
</evidence>
<gene>
    <name evidence="3" type="ORF">SAMN05444955_11816</name>
</gene>
<dbReference type="PANTHER" id="PTHR36700">
    <property type="entry name" value="CRISPR SYSTEM CMR SUBUNIT CMR4"/>
    <property type="match status" value="1"/>
</dbReference>
<dbReference type="RefSeq" id="WP_089972221.1">
    <property type="nucleotide sequence ID" value="NZ_FOCQ01000018.1"/>
</dbReference>
<dbReference type="STRING" id="1173111.SAMN05444955_11816"/>
<name>A0A1H8ILX7_9BACL</name>
<sequence>MKGFILGMLAETPVHPGAGQSHTGIDQPVAREATTGFPVIPGSGLKGALRDKAEQEQPEIVDEVFGNSESAGGVGITDARILLLPIRSLTGHYRWITCPYLLERYQRDLQLIGGSFEFPELPGIDQGKILTADEADTIFLEELSFEPIPVPQVMETVAGHLSFLIKHESVKNRLVRQLAILHDDDFSHFAHFGLPIQARNQLENGTKKSQNLWFEETLPPDTLLYSLILERPGKGEGVLEKIKDHLKRHPYLQAGGNETVGQGWLITAVKA</sequence>
<reference evidence="3 4" key="1">
    <citation type="submission" date="2016-10" db="EMBL/GenBank/DDBJ databases">
        <authorList>
            <person name="de Groot N.N."/>
        </authorList>
    </citation>
    <scope>NUCLEOTIDE SEQUENCE [LARGE SCALE GENOMIC DNA]</scope>
    <source>
        <strain evidence="3 4">DSM 46701</strain>
    </source>
</reference>
<dbReference type="Pfam" id="PF03787">
    <property type="entry name" value="RAMPs"/>
    <property type="match status" value="1"/>
</dbReference>
<protein>
    <submittedName>
        <fullName evidence="3">CRISPR-associated protein Cmr4</fullName>
    </submittedName>
</protein>
<dbReference type="InterPro" id="IPR005537">
    <property type="entry name" value="RAMP_III_fam"/>
</dbReference>
<evidence type="ECO:0000313" key="3">
    <source>
        <dbReference type="EMBL" id="SEN68957.1"/>
    </source>
</evidence>
<proteinExistence type="predicted"/>
<dbReference type="AlphaFoldDB" id="A0A1H8ILX7"/>
<dbReference type="NCBIfam" id="TIGR02580">
    <property type="entry name" value="cas_RAMP_Cmr4"/>
    <property type="match status" value="1"/>
</dbReference>
<dbReference type="PANTHER" id="PTHR36700:SF1">
    <property type="entry name" value="CRISPR SYSTEM CMR SUBUNIT CMR4"/>
    <property type="match status" value="1"/>
</dbReference>
<evidence type="ECO:0000259" key="2">
    <source>
        <dbReference type="Pfam" id="PF03787"/>
    </source>
</evidence>
<dbReference type="Proteomes" id="UP000199695">
    <property type="component" value="Unassembled WGS sequence"/>
</dbReference>
<keyword evidence="4" id="KW-1185">Reference proteome</keyword>
<dbReference type="EMBL" id="FOCQ01000018">
    <property type="protein sequence ID" value="SEN68957.1"/>
    <property type="molecule type" value="Genomic_DNA"/>
</dbReference>
<organism evidence="3 4">
    <name type="scientific">Lihuaxuella thermophila</name>
    <dbReference type="NCBI Taxonomy" id="1173111"/>
    <lineage>
        <taxon>Bacteria</taxon>
        <taxon>Bacillati</taxon>
        <taxon>Bacillota</taxon>
        <taxon>Bacilli</taxon>
        <taxon>Bacillales</taxon>
        <taxon>Thermoactinomycetaceae</taxon>
        <taxon>Lihuaxuella</taxon>
    </lineage>
</organism>
<feature type="domain" description="CRISPR type III-associated protein" evidence="2">
    <location>
        <begin position="10"/>
        <end position="265"/>
    </location>
</feature>
<accession>A0A1H8ILX7</accession>
<dbReference type="GO" id="GO:0051607">
    <property type="term" value="P:defense response to virus"/>
    <property type="evidence" value="ECO:0007669"/>
    <property type="project" value="UniProtKB-KW"/>
</dbReference>
<dbReference type="OrthoDB" id="9789361at2"/>
<dbReference type="InterPro" id="IPR013410">
    <property type="entry name" value="CRISPR-assoc_RAMP_Cmr4"/>
</dbReference>
<keyword evidence="1" id="KW-0051">Antiviral defense</keyword>